<dbReference type="InterPro" id="IPR051057">
    <property type="entry name" value="PI-PLC_domain"/>
</dbReference>
<sequence length="443" mass="47293">MGSSKRSGAFLALLALSINTVCGQSAPTISTDDPALTILTGTKTPNAATVTGTYQTFSSTITLATTALTGTGPIVGNATSTSSSSGSPNTVTFLTGSASTASGNASTTSTVAAPVPTNTRPCNNYPEFCDRKYSNITVVGAHNSPFVRQGSAAANQQLGVIDQLNDGIRFLQAQIQWPTNGSVPHFCHSSCDLLDAGPITDWLSKVRDWVSGHPYDVVTILLGNGNYSRPELYVPFIESTGILQYVYTPPLAPMSLEDWPTLAQMILTGQRVVMFLDYDTNQTAYPWLIDQFSNMWETPFDPVDREFPCTVQRPPDLKPEDAKRRLYMMNHNLNVEVSLLGTSILVPAVSELNITNNATGKGSLGASAENCRAQWGNPPTVLNVDYYNFGGYPGSVFEAAAMMNNVTYNRPCCGVAGNAATRVETMASLLGLGLAWGVLSLVL</sequence>
<keyword evidence="3" id="KW-1185">Reference proteome</keyword>
<accession>A0AA39WEY6</accession>
<reference evidence="2" key="1">
    <citation type="submission" date="2023-06" db="EMBL/GenBank/DDBJ databases">
        <title>Genome-scale phylogeny and comparative genomics of the fungal order Sordariales.</title>
        <authorList>
            <consortium name="Lawrence Berkeley National Laboratory"/>
            <person name="Hensen N."/>
            <person name="Bonometti L."/>
            <person name="Westerberg I."/>
            <person name="Brannstrom I.O."/>
            <person name="Guillou S."/>
            <person name="Cros-Aarteil S."/>
            <person name="Calhoun S."/>
            <person name="Haridas S."/>
            <person name="Kuo A."/>
            <person name="Mondo S."/>
            <person name="Pangilinan J."/>
            <person name="Riley R."/>
            <person name="Labutti K."/>
            <person name="Andreopoulos B."/>
            <person name="Lipzen A."/>
            <person name="Chen C."/>
            <person name="Yanf M."/>
            <person name="Daum C."/>
            <person name="Ng V."/>
            <person name="Clum A."/>
            <person name="Steindorff A."/>
            <person name="Ohm R."/>
            <person name="Martin F."/>
            <person name="Silar P."/>
            <person name="Natvig D."/>
            <person name="Lalanne C."/>
            <person name="Gautier V."/>
            <person name="Ament-Velasquez S.L."/>
            <person name="Kruys A."/>
            <person name="Hutchinson M.I."/>
            <person name="Powell A.J."/>
            <person name="Barry K."/>
            <person name="Miller A.N."/>
            <person name="Grigoriev I.V."/>
            <person name="Debuchy R."/>
            <person name="Gladieux P."/>
            <person name="Thoren M.H."/>
            <person name="Johannesson H."/>
        </authorList>
    </citation>
    <scope>NUCLEOTIDE SEQUENCE</scope>
    <source>
        <strain evidence="2">CBS 606.72</strain>
    </source>
</reference>
<feature type="signal peptide" evidence="1">
    <location>
        <begin position="1"/>
        <end position="23"/>
    </location>
</feature>
<comment type="caution">
    <text evidence="2">The sequence shown here is derived from an EMBL/GenBank/DDBJ whole genome shotgun (WGS) entry which is preliminary data.</text>
</comment>
<organism evidence="2 3">
    <name type="scientific">Immersiella caudata</name>
    <dbReference type="NCBI Taxonomy" id="314043"/>
    <lineage>
        <taxon>Eukaryota</taxon>
        <taxon>Fungi</taxon>
        <taxon>Dikarya</taxon>
        <taxon>Ascomycota</taxon>
        <taxon>Pezizomycotina</taxon>
        <taxon>Sordariomycetes</taxon>
        <taxon>Sordariomycetidae</taxon>
        <taxon>Sordariales</taxon>
        <taxon>Lasiosphaeriaceae</taxon>
        <taxon>Immersiella</taxon>
    </lineage>
</organism>
<dbReference type="GO" id="GO:0006629">
    <property type="term" value="P:lipid metabolic process"/>
    <property type="evidence" value="ECO:0007669"/>
    <property type="project" value="InterPro"/>
</dbReference>
<evidence type="ECO:0000256" key="1">
    <source>
        <dbReference type="SAM" id="SignalP"/>
    </source>
</evidence>
<name>A0AA39WEY6_9PEZI</name>
<proteinExistence type="predicted"/>
<dbReference type="PANTHER" id="PTHR13593">
    <property type="match status" value="1"/>
</dbReference>
<dbReference type="Proteomes" id="UP001175000">
    <property type="component" value="Unassembled WGS sequence"/>
</dbReference>
<dbReference type="InterPro" id="IPR017946">
    <property type="entry name" value="PLC-like_Pdiesterase_TIM-brl"/>
</dbReference>
<dbReference type="AlphaFoldDB" id="A0AA39WEY6"/>
<dbReference type="Pfam" id="PF26146">
    <property type="entry name" value="PI-PLC_X"/>
    <property type="match status" value="1"/>
</dbReference>
<evidence type="ECO:0000313" key="2">
    <source>
        <dbReference type="EMBL" id="KAK0614171.1"/>
    </source>
</evidence>
<dbReference type="EMBL" id="JAULSU010000006">
    <property type="protein sequence ID" value="KAK0614171.1"/>
    <property type="molecule type" value="Genomic_DNA"/>
</dbReference>
<feature type="chain" id="PRO_5041206289" evidence="1">
    <location>
        <begin position="24"/>
        <end position="443"/>
    </location>
</feature>
<dbReference type="GO" id="GO:0008081">
    <property type="term" value="F:phosphoric diester hydrolase activity"/>
    <property type="evidence" value="ECO:0007669"/>
    <property type="project" value="InterPro"/>
</dbReference>
<keyword evidence="1" id="KW-0732">Signal</keyword>
<dbReference type="PANTHER" id="PTHR13593:SF140">
    <property type="entry name" value="PLC-LIKE PHOSPHODIESTERASE"/>
    <property type="match status" value="1"/>
</dbReference>
<evidence type="ECO:0000313" key="3">
    <source>
        <dbReference type="Proteomes" id="UP001175000"/>
    </source>
</evidence>
<protein>
    <submittedName>
        <fullName evidence="2">PLC-like phosphodiesterase</fullName>
    </submittedName>
</protein>
<gene>
    <name evidence="2" type="ORF">B0T14DRAFT_298776</name>
</gene>
<dbReference type="SUPFAM" id="SSF51695">
    <property type="entry name" value="PLC-like phosphodiesterases"/>
    <property type="match status" value="1"/>
</dbReference>
<dbReference type="Gene3D" id="3.20.20.190">
    <property type="entry name" value="Phosphatidylinositol (PI) phosphodiesterase"/>
    <property type="match status" value="1"/>
</dbReference>